<evidence type="ECO:0000256" key="1">
    <source>
        <dbReference type="ARBA" id="ARBA00022714"/>
    </source>
</evidence>
<dbReference type="GO" id="GO:0051537">
    <property type="term" value="F:2 iron, 2 sulfur cluster binding"/>
    <property type="evidence" value="ECO:0007669"/>
    <property type="project" value="UniProtKB-KW"/>
</dbReference>
<dbReference type="EMBL" id="CP022603">
    <property type="protein sequence ID" value="ASV84891.1"/>
    <property type="molecule type" value="Genomic_DNA"/>
</dbReference>
<evidence type="ECO:0000256" key="3">
    <source>
        <dbReference type="ARBA" id="ARBA00023004"/>
    </source>
</evidence>
<keyword evidence="1" id="KW-0001">2Fe-2S</keyword>
<dbReference type="Gene3D" id="3.10.20.30">
    <property type="match status" value="1"/>
</dbReference>
<keyword evidence="2" id="KW-0479">Metal-binding</keyword>
<proteinExistence type="predicted"/>
<name>A0A248UEQ5_9HYPH</name>
<evidence type="ECO:0000313" key="7">
    <source>
        <dbReference type="Proteomes" id="UP000215256"/>
    </source>
</evidence>
<accession>A0A248UEQ5</accession>
<dbReference type="GO" id="GO:0009055">
    <property type="term" value="F:electron transfer activity"/>
    <property type="evidence" value="ECO:0007669"/>
    <property type="project" value="TreeGrafter"/>
</dbReference>
<dbReference type="SUPFAM" id="SSF54292">
    <property type="entry name" value="2Fe-2S ferredoxin-like"/>
    <property type="match status" value="1"/>
</dbReference>
<dbReference type="AlphaFoldDB" id="A0A248UEQ5"/>
<dbReference type="KEGG" id="och:CES85_5695"/>
<evidence type="ECO:0000256" key="5">
    <source>
        <dbReference type="ARBA" id="ARBA00034078"/>
    </source>
</evidence>
<protein>
    <submittedName>
        <fullName evidence="6">2Fe-2S iron-sulfur cluster binding domain protein</fullName>
    </submittedName>
</protein>
<comment type="cofactor">
    <cofactor evidence="5">
        <name>[2Fe-2S] cluster</name>
        <dbReference type="ChEBI" id="CHEBI:190135"/>
    </cofactor>
</comment>
<evidence type="ECO:0000256" key="4">
    <source>
        <dbReference type="ARBA" id="ARBA00023014"/>
    </source>
</evidence>
<keyword evidence="3" id="KW-0408">Iron</keyword>
<evidence type="ECO:0000256" key="2">
    <source>
        <dbReference type="ARBA" id="ARBA00022723"/>
    </source>
</evidence>
<gene>
    <name evidence="6" type="ORF">CES85_5695</name>
</gene>
<dbReference type="InterPro" id="IPR001055">
    <property type="entry name" value="Adrenodoxin-like"/>
</dbReference>
<reference evidence="6 7" key="1">
    <citation type="submission" date="2017-07" db="EMBL/GenBank/DDBJ databases">
        <title>Phylogenetic study on the rhizospheric bacterium Ochrobactrum sp. A44.</title>
        <authorList>
            <person name="Krzyzanowska D.M."/>
            <person name="Ossowicki A."/>
            <person name="Rajewska M."/>
            <person name="Maciag T."/>
            <person name="Kaczynski Z."/>
            <person name="Czerwicka M."/>
            <person name="Jafra S."/>
        </authorList>
    </citation>
    <scope>NUCLEOTIDE SEQUENCE [LARGE SCALE GENOMIC DNA]</scope>
    <source>
        <strain evidence="6 7">A44</strain>
    </source>
</reference>
<dbReference type="PANTHER" id="PTHR23426">
    <property type="entry name" value="FERREDOXIN/ADRENODOXIN"/>
    <property type="match status" value="1"/>
</dbReference>
<dbReference type="InterPro" id="IPR012675">
    <property type="entry name" value="Beta-grasp_dom_sf"/>
</dbReference>
<dbReference type="Proteomes" id="UP000215256">
    <property type="component" value="Chromosome 2"/>
</dbReference>
<organism evidence="6 7">
    <name type="scientific">Ochrobactrum quorumnocens</name>
    <dbReference type="NCBI Taxonomy" id="271865"/>
    <lineage>
        <taxon>Bacteria</taxon>
        <taxon>Pseudomonadati</taxon>
        <taxon>Pseudomonadota</taxon>
        <taxon>Alphaproteobacteria</taxon>
        <taxon>Hyphomicrobiales</taxon>
        <taxon>Brucellaceae</taxon>
        <taxon>Brucella/Ochrobactrum group</taxon>
        <taxon>Ochrobactrum</taxon>
    </lineage>
</organism>
<dbReference type="PRINTS" id="PR00355">
    <property type="entry name" value="ADRENODOXIN"/>
</dbReference>
<dbReference type="InterPro" id="IPR036010">
    <property type="entry name" value="2Fe-2S_ferredoxin-like_sf"/>
</dbReference>
<dbReference type="GO" id="GO:0140647">
    <property type="term" value="P:P450-containing electron transport chain"/>
    <property type="evidence" value="ECO:0007669"/>
    <property type="project" value="InterPro"/>
</dbReference>
<sequence length="81" mass="8900">MWNAVQNSVPGIIGECGGELSCATCHVYLDPAAISRLPAPTLAETEMLEVLEAYTECSRLCCQIRVNEALKEMRFQVAPQE</sequence>
<keyword evidence="4" id="KW-0411">Iron-sulfur</keyword>
<dbReference type="PANTHER" id="PTHR23426:SF65">
    <property type="entry name" value="FERREDOXIN-2, MITOCHONDRIAL"/>
    <property type="match status" value="1"/>
</dbReference>
<dbReference type="GO" id="GO:0046872">
    <property type="term" value="F:metal ion binding"/>
    <property type="evidence" value="ECO:0007669"/>
    <property type="project" value="UniProtKB-KW"/>
</dbReference>
<evidence type="ECO:0000313" key="6">
    <source>
        <dbReference type="EMBL" id="ASV84891.1"/>
    </source>
</evidence>